<dbReference type="GO" id="GO:0019213">
    <property type="term" value="F:deacetylase activity"/>
    <property type="evidence" value="ECO:0007669"/>
    <property type="project" value="InterPro"/>
</dbReference>
<dbReference type="GO" id="GO:0016811">
    <property type="term" value="F:hydrolase activity, acting on carbon-nitrogen (but not peptide) bonds, in linear amides"/>
    <property type="evidence" value="ECO:0007669"/>
    <property type="project" value="TreeGrafter"/>
</dbReference>
<dbReference type="InterPro" id="IPR023842">
    <property type="entry name" value="Bacillithiol_biosynth_BshB1"/>
</dbReference>
<dbReference type="InterPro" id="IPR003737">
    <property type="entry name" value="GlcNAc_PI_deacetylase-related"/>
</dbReference>
<evidence type="ECO:0000313" key="4">
    <source>
        <dbReference type="Proteomes" id="UP000010523"/>
    </source>
</evidence>
<dbReference type="Pfam" id="PF02585">
    <property type="entry name" value="PIG-L"/>
    <property type="match status" value="1"/>
</dbReference>
<name>I3DWN8_BACMT</name>
<dbReference type="PANTHER" id="PTHR12993">
    <property type="entry name" value="N-ACETYLGLUCOSAMINYL-PHOSPHATIDYLINOSITOL DE-N-ACETYLASE-RELATED"/>
    <property type="match status" value="1"/>
</dbReference>
<keyword evidence="4" id="KW-1185">Reference proteome</keyword>
<comment type="catalytic activity">
    <reaction evidence="2">
        <text>(S)-malyl N-acetyl-alpha-D-glucosaminide + H2O = (S)-malyl alpha-D-glucosaminide + acetate</text>
        <dbReference type="Rhea" id="RHEA:33411"/>
        <dbReference type="ChEBI" id="CHEBI:15377"/>
        <dbReference type="ChEBI" id="CHEBI:30089"/>
        <dbReference type="ChEBI" id="CHEBI:64870"/>
        <dbReference type="ChEBI" id="CHEBI:64871"/>
    </reaction>
</comment>
<dbReference type="Gene3D" id="3.40.50.10320">
    <property type="entry name" value="LmbE-like"/>
    <property type="match status" value="1"/>
</dbReference>
<dbReference type="InterPro" id="IPR024078">
    <property type="entry name" value="LmbE-like_dom_sf"/>
</dbReference>
<evidence type="ECO:0000313" key="3">
    <source>
        <dbReference type="EMBL" id="EIJ78659.1"/>
    </source>
</evidence>
<dbReference type="Proteomes" id="UP000010523">
    <property type="component" value="Unassembled WGS sequence"/>
</dbReference>
<organism evidence="3 4">
    <name type="scientific">Bacillus methanolicus PB1</name>
    <dbReference type="NCBI Taxonomy" id="997296"/>
    <lineage>
        <taxon>Bacteria</taxon>
        <taxon>Bacillati</taxon>
        <taxon>Bacillota</taxon>
        <taxon>Bacilli</taxon>
        <taxon>Bacillales</taxon>
        <taxon>Bacillaceae</taxon>
        <taxon>Bacillus</taxon>
    </lineage>
</organism>
<dbReference type="SUPFAM" id="SSF102588">
    <property type="entry name" value="LmbE-like"/>
    <property type="match status" value="1"/>
</dbReference>
<sequence>MELQYLDILAFGAHADDVEIGMGGTIAKYASKGYKIGICDLTKAELSSNGTVEIRQAEANRAAEILGTSVRETLDIPDRGLFLSETYITKVADVIRRYRPKIVFAPYFEDRHPDHSNCARLVKEAVFSAGIKKFKTKAVPEPHKVANIYFYMINGFHVPDFVIDISAFIDKKIAALQAYESQFVKTKESFETPLVNGYIEAVKAREKMFGKEAGADFAEGFKTAKPFLVNYDLIGDKK</sequence>
<protein>
    <recommendedName>
        <fullName evidence="5">Bacillithiol biosynthesis deacetylase BshB1</fullName>
    </recommendedName>
</protein>
<dbReference type="AlphaFoldDB" id="I3DWN8"/>
<reference evidence="3 4" key="1">
    <citation type="journal article" date="2012" name="Appl. Environ. Microbiol.">
        <title>Genome Sequence of Thermotolerant Bacillus methanolicus: Features and Regulation Related to Methylotrophy and Production of L-Lysine and L-Glutamate from Methanol.</title>
        <authorList>
            <person name="Heggeset T.M."/>
            <person name="Krog A."/>
            <person name="Balzer S."/>
            <person name="Wentzel A."/>
            <person name="Ellingsen T.E."/>
            <person name="Brautaset T."/>
        </authorList>
    </citation>
    <scope>NUCLEOTIDE SEQUENCE [LARGE SCALE GENOMIC DNA]</scope>
    <source>
        <strain evidence="3 4">PB1</strain>
    </source>
</reference>
<dbReference type="STRING" id="997296.PB1_13914"/>
<dbReference type="EMBL" id="AFEU01000003">
    <property type="protein sequence ID" value="EIJ78659.1"/>
    <property type="molecule type" value="Genomic_DNA"/>
</dbReference>
<dbReference type="OrthoDB" id="9778719at2"/>
<gene>
    <name evidence="3" type="ORF">PB1_13914</name>
</gene>
<comment type="caution">
    <text evidence="3">The sequence shown here is derived from an EMBL/GenBank/DDBJ whole genome shotgun (WGS) entry which is preliminary data.</text>
</comment>
<dbReference type="eggNOG" id="COG2120">
    <property type="taxonomic scope" value="Bacteria"/>
</dbReference>
<evidence type="ECO:0008006" key="5">
    <source>
        <dbReference type="Google" id="ProtNLM"/>
    </source>
</evidence>
<dbReference type="RefSeq" id="WP_004437309.1">
    <property type="nucleotide sequence ID" value="NZ_AFEU01000003.1"/>
</dbReference>
<evidence type="ECO:0000256" key="2">
    <source>
        <dbReference type="ARBA" id="ARBA00024609"/>
    </source>
</evidence>
<dbReference type="PATRIC" id="fig|997296.3.peg.2937"/>
<comment type="cofactor">
    <cofactor evidence="1">
        <name>Zn(2+)</name>
        <dbReference type="ChEBI" id="CHEBI:29105"/>
    </cofactor>
</comment>
<proteinExistence type="predicted"/>
<dbReference type="NCBIfam" id="TIGR04001">
    <property type="entry name" value="thiol_BshB1"/>
    <property type="match status" value="1"/>
</dbReference>
<dbReference type="PANTHER" id="PTHR12993:SF30">
    <property type="entry name" value="N-ACETYL-ALPHA-D-GLUCOSAMINYL L-MALATE DEACETYLASE 1"/>
    <property type="match status" value="1"/>
</dbReference>
<dbReference type="GO" id="GO:0071793">
    <property type="term" value="P:bacillithiol biosynthetic process"/>
    <property type="evidence" value="ECO:0007669"/>
    <property type="project" value="InterPro"/>
</dbReference>
<accession>I3DWN8</accession>
<evidence type="ECO:0000256" key="1">
    <source>
        <dbReference type="ARBA" id="ARBA00001947"/>
    </source>
</evidence>